<feature type="region of interest" description="Disordered" evidence="7">
    <location>
        <begin position="412"/>
        <end position="616"/>
    </location>
</feature>
<feature type="compositionally biased region" description="Low complexity" evidence="7">
    <location>
        <begin position="747"/>
        <end position="756"/>
    </location>
</feature>
<feature type="transmembrane region" description="Helical" evidence="8">
    <location>
        <begin position="103"/>
        <end position="127"/>
    </location>
</feature>
<feature type="region of interest" description="Disordered" evidence="7">
    <location>
        <begin position="640"/>
        <end position="684"/>
    </location>
</feature>
<dbReference type="SMART" id="SM00091">
    <property type="entry name" value="PAS"/>
    <property type="match status" value="2"/>
</dbReference>
<evidence type="ECO:0000256" key="7">
    <source>
        <dbReference type="SAM" id="MobiDB-lite"/>
    </source>
</evidence>
<feature type="compositionally biased region" description="Low complexity" evidence="7">
    <location>
        <begin position="964"/>
        <end position="992"/>
    </location>
</feature>
<proteinExistence type="predicted"/>
<evidence type="ECO:0000256" key="5">
    <source>
        <dbReference type="ARBA" id="ARBA00023163"/>
    </source>
</evidence>
<feature type="compositionally biased region" description="Polar residues" evidence="7">
    <location>
        <begin position="715"/>
        <end position="729"/>
    </location>
</feature>
<dbReference type="Pfam" id="PF14598">
    <property type="entry name" value="PAS_11"/>
    <property type="match status" value="1"/>
</dbReference>
<keyword evidence="8" id="KW-1133">Transmembrane helix</keyword>
<dbReference type="SUPFAM" id="SSF55785">
    <property type="entry name" value="PYP-like sensor domain (PAS domain)"/>
    <property type="match status" value="2"/>
</dbReference>
<feature type="region of interest" description="Disordered" evidence="7">
    <location>
        <begin position="964"/>
        <end position="1082"/>
    </location>
</feature>
<dbReference type="Pfam" id="PF23171">
    <property type="entry name" value="bHLH_HIF1A"/>
    <property type="match status" value="1"/>
</dbReference>
<dbReference type="Gene3D" id="4.10.280.10">
    <property type="entry name" value="Helix-loop-helix DNA-binding domain"/>
    <property type="match status" value="1"/>
</dbReference>
<feature type="compositionally biased region" description="Polar residues" evidence="7">
    <location>
        <begin position="640"/>
        <end position="680"/>
    </location>
</feature>
<dbReference type="InterPro" id="IPR013767">
    <property type="entry name" value="PAS_fold"/>
</dbReference>
<dbReference type="SUPFAM" id="SSF47459">
    <property type="entry name" value="HLH, helix-loop-helix DNA-binding domain"/>
    <property type="match status" value="1"/>
</dbReference>
<dbReference type="EMBL" id="RQTK01000064">
    <property type="protein sequence ID" value="RUS89142.1"/>
    <property type="molecule type" value="Genomic_DNA"/>
</dbReference>
<evidence type="ECO:0000256" key="1">
    <source>
        <dbReference type="ARBA" id="ARBA00004123"/>
    </source>
</evidence>
<keyword evidence="12" id="KW-1185">Reference proteome</keyword>
<feature type="compositionally biased region" description="Polar residues" evidence="7">
    <location>
        <begin position="765"/>
        <end position="774"/>
    </location>
</feature>
<keyword evidence="2" id="KW-0677">Repeat</keyword>
<dbReference type="InterPro" id="IPR035965">
    <property type="entry name" value="PAS-like_dom_sf"/>
</dbReference>
<feature type="compositionally biased region" description="Basic residues" evidence="7">
    <location>
        <begin position="497"/>
        <end position="510"/>
    </location>
</feature>
<keyword evidence="8" id="KW-0472">Membrane</keyword>
<dbReference type="GO" id="GO:0000981">
    <property type="term" value="F:DNA-binding transcription factor activity, RNA polymerase II-specific"/>
    <property type="evidence" value="ECO:0007669"/>
    <property type="project" value="TreeGrafter"/>
</dbReference>
<feature type="compositionally biased region" description="Polar residues" evidence="7">
    <location>
        <begin position="561"/>
        <end position="576"/>
    </location>
</feature>
<dbReference type="InterPro" id="IPR036638">
    <property type="entry name" value="HLH_DNA-bd_sf"/>
</dbReference>
<dbReference type="GO" id="GO:0046983">
    <property type="term" value="F:protein dimerization activity"/>
    <property type="evidence" value="ECO:0007669"/>
    <property type="project" value="InterPro"/>
</dbReference>
<evidence type="ECO:0000259" key="10">
    <source>
        <dbReference type="PROSITE" id="PS50888"/>
    </source>
</evidence>
<feature type="compositionally biased region" description="Polar residues" evidence="7">
    <location>
        <begin position="482"/>
        <end position="496"/>
    </location>
</feature>
<comment type="subcellular location">
    <subcellularLocation>
        <location evidence="1">Nucleus</location>
    </subcellularLocation>
</comment>
<feature type="region of interest" description="Disordered" evidence="7">
    <location>
        <begin position="747"/>
        <end position="782"/>
    </location>
</feature>
<dbReference type="PROSITE" id="PS50888">
    <property type="entry name" value="BHLH"/>
    <property type="match status" value="1"/>
</dbReference>
<feature type="region of interest" description="Disordered" evidence="7">
    <location>
        <begin position="1"/>
        <end position="31"/>
    </location>
</feature>
<evidence type="ECO:0000256" key="4">
    <source>
        <dbReference type="ARBA" id="ARBA00023125"/>
    </source>
</evidence>
<accession>A0A3S0ZYF4</accession>
<evidence type="ECO:0000256" key="3">
    <source>
        <dbReference type="ARBA" id="ARBA00023015"/>
    </source>
</evidence>
<feature type="compositionally biased region" description="Polar residues" evidence="7">
    <location>
        <begin position="1041"/>
        <end position="1072"/>
    </location>
</feature>
<dbReference type="Pfam" id="PF00989">
    <property type="entry name" value="PAS"/>
    <property type="match status" value="1"/>
</dbReference>
<dbReference type="GO" id="GO:0005634">
    <property type="term" value="C:nucleus"/>
    <property type="evidence" value="ECO:0007669"/>
    <property type="project" value="UniProtKB-SubCell"/>
</dbReference>
<reference evidence="11 12" key="1">
    <citation type="submission" date="2019-01" db="EMBL/GenBank/DDBJ databases">
        <title>A draft genome assembly of the solar-powered sea slug Elysia chlorotica.</title>
        <authorList>
            <person name="Cai H."/>
            <person name="Li Q."/>
            <person name="Fang X."/>
            <person name="Li J."/>
            <person name="Curtis N.E."/>
            <person name="Altenburger A."/>
            <person name="Shibata T."/>
            <person name="Feng M."/>
            <person name="Maeda T."/>
            <person name="Schwartz J.A."/>
            <person name="Shigenobu S."/>
            <person name="Lundholm N."/>
            <person name="Nishiyama T."/>
            <person name="Yang H."/>
            <person name="Hasebe M."/>
            <person name="Li S."/>
            <person name="Pierce S.K."/>
            <person name="Wang J."/>
        </authorList>
    </citation>
    <scope>NUCLEOTIDE SEQUENCE [LARGE SCALE GENOMIC DNA]</scope>
    <source>
        <strain evidence="11">EC2010</strain>
        <tissue evidence="11">Whole organism of an adult</tissue>
    </source>
</reference>
<dbReference type="Proteomes" id="UP000271974">
    <property type="component" value="Unassembled WGS sequence"/>
</dbReference>
<dbReference type="STRING" id="188477.A0A3S0ZYF4"/>
<name>A0A3S0ZYF4_ELYCH</name>
<feature type="compositionally biased region" description="Polar residues" evidence="7">
    <location>
        <begin position="416"/>
        <end position="435"/>
    </location>
</feature>
<dbReference type="AlphaFoldDB" id="A0A3S0ZYF4"/>
<evidence type="ECO:0000313" key="12">
    <source>
        <dbReference type="Proteomes" id="UP000271974"/>
    </source>
</evidence>
<dbReference type="Gene3D" id="3.30.450.20">
    <property type="entry name" value="PAS domain"/>
    <property type="match status" value="2"/>
</dbReference>
<feature type="domain" description="PAS" evidence="9">
    <location>
        <begin position="108"/>
        <end position="178"/>
    </location>
</feature>
<feature type="region of interest" description="Disordered" evidence="7">
    <location>
        <begin position="711"/>
        <end position="732"/>
    </location>
</feature>
<dbReference type="CDD" id="cd00130">
    <property type="entry name" value="PAS"/>
    <property type="match status" value="2"/>
</dbReference>
<evidence type="ECO:0000259" key="9">
    <source>
        <dbReference type="PROSITE" id="PS50112"/>
    </source>
</evidence>
<sequence>MDGSADERRMEEGERGERSILELRKEKSRDAARSRRGKENYEFYELAKLLPLPAAITSQLDKASIIRLTISYLRLRDFSCHGAPQWTPEDGHHMAKMIKGENCAACCNISIFIIIIQSLDGFAFILANDGRFLYISETVSIYLGLSQVEMAGSSIFDYVHPDDHSELVEYLDMCLVAGEIIFICYTMIHGPQTKVNKSFSVRMKSTLTKRGVHVKTSGYRVCWGYMGATSGTDTESQPQPMGMVGMAIALPPPTITELRLELDTFITRLSPDFKIVYCEPIINDLMDLRVDDVTDRLLYDLCHPADLKSLQRSHTDILRKGQALTDYYRLMNRTGGFVWVQTCATTLLNSKNSDDQSILAINYVVSGPEEVSTPMDVWQLTGDVSSVMSSACDSAARRERLLELKANDVARKDNNNTRGQTKASKRNISACGSNATKDDKPEATNTNRLKNGVGKDKASGSPKPEGGAEVSDEDHDDVFHAVNSNTDAINGSSNSMNKRRKMDKPKKHARNHEQSTPGTLKRGAAERTGNEPAEKALNLTRHSNKKRECSPNFSAKDPIQNYKSLESRQSPPSKEGSTCHKKDAGDSPAPTTSANAANLSLTPEDLSMKRPQHADVSTENIEEVAGRNIIQHSSFSSYVSRNAMNNPTPASGAISSPRLQTPSSSTLGEGQRISLTSDSHSPLILPSQRSEHAMYESGSSVQDLEVAMNRHLPSDSCNPTNPGNESTVHTGGFPLSSYSSITSHSQADSAYSSSTSGLPGRHTTAYPSGSSPTGGSAWLTPPRSNGSELLTASNFLRSLYAASTRESVIKTGGGSGIVSSEGVTSTMPRGQFINNDLPPSTLLTPPEPDPVTYRVQSRGKDAYEESYKNLYSYRDSFSHQTNFPNHQHHSLGGKDFIADSHISRNQLARSKELFSPSPFLPIKDYSQSYQHHQYFPISGQIQTQIGEYPHQQNQQSNLRSHLNQSFNNSSLLPPSSSSSTYKTHPSSSTANPPSTPYKDVIPTFNIPSLMSPTTPGPVTVAGTDGVDGESVRRSHEEFHHSSVNFTLAHSPPSHQLTHPQQHVDSLSMTPPASASPDPTKVPSLPTHCETDTFYPSPATHPTGRQAMNSNSNLNCFPYQHPYSNTFGRNPSEGVIKRTMYSMGSFMDLNQLNSGSSQYESYPRPVLSWH</sequence>
<keyword evidence="4" id="KW-0238">DNA-binding</keyword>
<keyword evidence="6" id="KW-0539">Nucleus</keyword>
<dbReference type="FunFam" id="4.10.280.10:FF:000007">
    <property type="entry name" value="single-minded homolog 1 isoform X1"/>
    <property type="match status" value="1"/>
</dbReference>
<evidence type="ECO:0000256" key="6">
    <source>
        <dbReference type="ARBA" id="ARBA00023242"/>
    </source>
</evidence>
<dbReference type="InterPro" id="IPR011598">
    <property type="entry name" value="bHLH_dom"/>
</dbReference>
<evidence type="ECO:0000256" key="2">
    <source>
        <dbReference type="ARBA" id="ARBA00022737"/>
    </source>
</evidence>
<keyword evidence="8" id="KW-0812">Transmembrane</keyword>
<keyword evidence="5" id="KW-0804">Transcription</keyword>
<feature type="compositionally biased region" description="Basic and acidic residues" evidence="7">
    <location>
        <begin position="523"/>
        <end position="534"/>
    </location>
</feature>
<feature type="compositionally biased region" description="Basic and acidic residues" evidence="7">
    <location>
        <begin position="1029"/>
        <end position="1040"/>
    </location>
</feature>
<dbReference type="SMART" id="SM00353">
    <property type="entry name" value="HLH"/>
    <property type="match status" value="1"/>
</dbReference>
<comment type="caution">
    <text evidence="11">The sequence shown here is derived from an EMBL/GenBank/DDBJ whole genome shotgun (WGS) entry which is preliminary data.</text>
</comment>
<feature type="compositionally biased region" description="Low complexity" evidence="7">
    <location>
        <begin position="1012"/>
        <end position="1024"/>
    </location>
</feature>
<gene>
    <name evidence="11" type="ORF">EGW08_003085</name>
</gene>
<feature type="domain" description="BHLH" evidence="10">
    <location>
        <begin position="23"/>
        <end position="76"/>
    </location>
</feature>
<keyword evidence="3" id="KW-0805">Transcription regulation</keyword>
<evidence type="ECO:0000313" key="11">
    <source>
        <dbReference type="EMBL" id="RUS89142.1"/>
    </source>
</evidence>
<dbReference type="OrthoDB" id="6021714at2759"/>
<dbReference type="PANTHER" id="PTHR23043:SF26">
    <property type="entry name" value="PROTEIN TRACHEALESS"/>
    <property type="match status" value="1"/>
</dbReference>
<protein>
    <submittedName>
        <fullName evidence="11">Uncharacterized protein</fullName>
    </submittedName>
</protein>
<dbReference type="InterPro" id="IPR000014">
    <property type="entry name" value="PAS"/>
</dbReference>
<dbReference type="PANTHER" id="PTHR23043">
    <property type="entry name" value="HYPOXIA-INDUCIBLE FACTOR 1 ALPHA"/>
    <property type="match status" value="1"/>
</dbReference>
<dbReference type="GO" id="GO:0000977">
    <property type="term" value="F:RNA polymerase II transcription regulatory region sequence-specific DNA binding"/>
    <property type="evidence" value="ECO:0007669"/>
    <property type="project" value="TreeGrafter"/>
</dbReference>
<organism evidence="11 12">
    <name type="scientific">Elysia chlorotica</name>
    <name type="common">Eastern emerald elysia</name>
    <name type="synonym">Sea slug</name>
    <dbReference type="NCBI Taxonomy" id="188477"/>
    <lineage>
        <taxon>Eukaryota</taxon>
        <taxon>Metazoa</taxon>
        <taxon>Spiralia</taxon>
        <taxon>Lophotrochozoa</taxon>
        <taxon>Mollusca</taxon>
        <taxon>Gastropoda</taxon>
        <taxon>Heterobranchia</taxon>
        <taxon>Euthyneura</taxon>
        <taxon>Panpulmonata</taxon>
        <taxon>Sacoglossa</taxon>
        <taxon>Placobranchoidea</taxon>
        <taxon>Plakobranchidae</taxon>
        <taxon>Elysia</taxon>
    </lineage>
</organism>
<dbReference type="PROSITE" id="PS50112">
    <property type="entry name" value="PAS"/>
    <property type="match status" value="1"/>
</dbReference>
<feature type="compositionally biased region" description="Polar residues" evidence="7">
    <location>
        <begin position="589"/>
        <end position="601"/>
    </location>
</feature>
<evidence type="ECO:0000256" key="8">
    <source>
        <dbReference type="SAM" id="Phobius"/>
    </source>
</evidence>
<dbReference type="FunFam" id="3.30.450.20:FF:000021">
    <property type="entry name" value="Neuronal PAS domain-containing protein 3"/>
    <property type="match status" value="1"/>
</dbReference>